<proteinExistence type="inferred from homology"/>
<accession>A0A6G0XZU6</accession>
<dbReference type="InterPro" id="IPR002347">
    <property type="entry name" value="SDR_fam"/>
</dbReference>
<dbReference type="InterPro" id="IPR036291">
    <property type="entry name" value="NAD(P)-bd_dom_sf"/>
</dbReference>
<dbReference type="GO" id="GO:0016491">
    <property type="term" value="F:oxidoreductase activity"/>
    <property type="evidence" value="ECO:0007669"/>
    <property type="project" value="UniProtKB-KW"/>
</dbReference>
<dbReference type="Gene3D" id="3.40.50.720">
    <property type="entry name" value="NAD(P)-binding Rossmann-like Domain"/>
    <property type="match status" value="1"/>
</dbReference>
<evidence type="ECO:0000256" key="1">
    <source>
        <dbReference type="ARBA" id="ARBA00006484"/>
    </source>
</evidence>
<dbReference type="Proteomes" id="UP000478052">
    <property type="component" value="Unassembled WGS sequence"/>
</dbReference>
<evidence type="ECO:0000256" key="2">
    <source>
        <dbReference type="ARBA" id="ARBA00023002"/>
    </source>
</evidence>
<protein>
    <submittedName>
        <fullName evidence="3">Farnesol dehydrogenase</fullName>
    </submittedName>
</protein>
<dbReference type="PANTHER" id="PTHR43115">
    <property type="entry name" value="DEHYDROGENASE/REDUCTASE SDR FAMILY MEMBER 11"/>
    <property type="match status" value="1"/>
</dbReference>
<keyword evidence="4" id="KW-1185">Reference proteome</keyword>
<feature type="non-terminal residue" evidence="3">
    <location>
        <position position="44"/>
    </location>
</feature>
<name>A0A6G0XZU6_APHCR</name>
<gene>
    <name evidence="3" type="ORF">FWK35_00021707</name>
</gene>
<organism evidence="3 4">
    <name type="scientific">Aphis craccivora</name>
    <name type="common">Cowpea aphid</name>
    <dbReference type="NCBI Taxonomy" id="307492"/>
    <lineage>
        <taxon>Eukaryota</taxon>
        <taxon>Metazoa</taxon>
        <taxon>Ecdysozoa</taxon>
        <taxon>Arthropoda</taxon>
        <taxon>Hexapoda</taxon>
        <taxon>Insecta</taxon>
        <taxon>Pterygota</taxon>
        <taxon>Neoptera</taxon>
        <taxon>Paraneoptera</taxon>
        <taxon>Hemiptera</taxon>
        <taxon>Sternorrhyncha</taxon>
        <taxon>Aphidomorpha</taxon>
        <taxon>Aphidoidea</taxon>
        <taxon>Aphididae</taxon>
        <taxon>Aphidini</taxon>
        <taxon>Aphis</taxon>
        <taxon>Aphis</taxon>
    </lineage>
</organism>
<dbReference type="AlphaFoldDB" id="A0A6G0XZU6"/>
<sequence length="44" mass="4468">MDHLKGRVAVVTGASAGIGAATAIKLVKAGLTVVGIARRLQRLQ</sequence>
<dbReference type="PANTHER" id="PTHR43115:SF4">
    <property type="entry name" value="DEHYDROGENASE_REDUCTASE SDR FAMILY MEMBER 11"/>
    <property type="match status" value="1"/>
</dbReference>
<evidence type="ECO:0000313" key="3">
    <source>
        <dbReference type="EMBL" id="KAF0746257.1"/>
    </source>
</evidence>
<reference evidence="3 4" key="1">
    <citation type="submission" date="2019-08" db="EMBL/GenBank/DDBJ databases">
        <title>Whole genome of Aphis craccivora.</title>
        <authorList>
            <person name="Voronova N.V."/>
            <person name="Shulinski R.S."/>
            <person name="Bandarenka Y.V."/>
            <person name="Zhorov D.G."/>
            <person name="Warner D."/>
        </authorList>
    </citation>
    <scope>NUCLEOTIDE SEQUENCE [LARGE SCALE GENOMIC DNA]</scope>
    <source>
        <strain evidence="3">180601</strain>
        <tissue evidence="3">Whole Body</tissue>
    </source>
</reference>
<dbReference type="EMBL" id="VUJU01007279">
    <property type="protein sequence ID" value="KAF0746257.1"/>
    <property type="molecule type" value="Genomic_DNA"/>
</dbReference>
<comment type="similarity">
    <text evidence="1">Belongs to the short-chain dehydrogenases/reductases (SDR) family.</text>
</comment>
<dbReference type="SUPFAM" id="SSF51735">
    <property type="entry name" value="NAD(P)-binding Rossmann-fold domains"/>
    <property type="match status" value="1"/>
</dbReference>
<keyword evidence="2" id="KW-0560">Oxidoreductase</keyword>
<comment type="caution">
    <text evidence="3">The sequence shown here is derived from an EMBL/GenBank/DDBJ whole genome shotgun (WGS) entry which is preliminary data.</text>
</comment>
<dbReference type="Pfam" id="PF00106">
    <property type="entry name" value="adh_short"/>
    <property type="match status" value="1"/>
</dbReference>
<evidence type="ECO:0000313" key="4">
    <source>
        <dbReference type="Proteomes" id="UP000478052"/>
    </source>
</evidence>